<accession>A0ACC3BEV4</accession>
<organism evidence="1 2">
    <name type="scientific">Aspergillus melleus</name>
    <dbReference type="NCBI Taxonomy" id="138277"/>
    <lineage>
        <taxon>Eukaryota</taxon>
        <taxon>Fungi</taxon>
        <taxon>Dikarya</taxon>
        <taxon>Ascomycota</taxon>
        <taxon>Pezizomycotina</taxon>
        <taxon>Eurotiomycetes</taxon>
        <taxon>Eurotiomycetidae</taxon>
        <taxon>Eurotiales</taxon>
        <taxon>Aspergillaceae</taxon>
        <taxon>Aspergillus</taxon>
        <taxon>Aspergillus subgen. Circumdati</taxon>
    </lineage>
</organism>
<sequence length="334" mass="37153">MPPSNTIKTRLCLISDTHSLPPNPPTDTHNPYRHPLPSSNILLHAGDLTKVGRYSEHLAMLSMLKNAPAELKLVIAGNHDITLDEEYYNRVGHYRHRYRSGYTAPSATYGREKFLSGGGTEAEDDGAVEDPAAIKALWTSPEAEAAGVRYLEEGTREFRLSTGAKVRVYTSPYTPAFCEWAFAYEREEDRYGGVEGARNPVPTFPPGVDVMLTHGPPYGILDQVVPGQESVGCEHLYRAAERAKPRVHVFGHIHEGYGARRFEWSTHNRSMIQVDESTAREERCAHVDVSESSPNPLRMGKETLFINASVVTVQYEPVNAPWVVDVDLPLDEGN</sequence>
<evidence type="ECO:0000313" key="1">
    <source>
        <dbReference type="EMBL" id="KAK1149318.1"/>
    </source>
</evidence>
<evidence type="ECO:0000313" key="2">
    <source>
        <dbReference type="Proteomes" id="UP001177260"/>
    </source>
</evidence>
<gene>
    <name evidence="1" type="ORF">N8T08_006540</name>
</gene>
<comment type="caution">
    <text evidence="1">The sequence shown here is derived from an EMBL/GenBank/DDBJ whole genome shotgun (WGS) entry which is preliminary data.</text>
</comment>
<name>A0ACC3BEV4_9EURO</name>
<dbReference type="EMBL" id="JAOPJF010000004">
    <property type="protein sequence ID" value="KAK1149318.1"/>
    <property type="molecule type" value="Genomic_DNA"/>
</dbReference>
<reference evidence="1 2" key="1">
    <citation type="journal article" date="2023" name="ACS Omega">
        <title>Identification of the Neoaspergillic Acid Biosynthesis Gene Cluster by Establishing an In Vitro CRISPR-Ribonucleoprotein Genetic System in Aspergillus melleus.</title>
        <authorList>
            <person name="Yuan B."/>
            <person name="Grau M.F."/>
            <person name="Murata R.M."/>
            <person name="Torok T."/>
            <person name="Venkateswaran K."/>
            <person name="Stajich J.E."/>
            <person name="Wang C.C.C."/>
        </authorList>
    </citation>
    <scope>NUCLEOTIDE SEQUENCE [LARGE SCALE GENOMIC DNA]</scope>
    <source>
        <strain evidence="1 2">IMV 1140</strain>
    </source>
</reference>
<keyword evidence="2" id="KW-1185">Reference proteome</keyword>
<dbReference type="Proteomes" id="UP001177260">
    <property type="component" value="Unassembled WGS sequence"/>
</dbReference>
<proteinExistence type="predicted"/>
<protein>
    <submittedName>
        <fullName evidence="1">Uncharacterized protein</fullName>
    </submittedName>
</protein>